<organism evidence="2 3">
    <name type="scientific">Streptomyces atratus</name>
    <dbReference type="NCBI Taxonomy" id="1893"/>
    <lineage>
        <taxon>Bacteria</taxon>
        <taxon>Bacillati</taxon>
        <taxon>Actinomycetota</taxon>
        <taxon>Actinomycetes</taxon>
        <taxon>Kitasatosporales</taxon>
        <taxon>Streptomycetaceae</taxon>
        <taxon>Streptomyces</taxon>
    </lineage>
</organism>
<dbReference type="KEGG" id="sata:C5746_39995"/>
<feature type="region of interest" description="Disordered" evidence="1">
    <location>
        <begin position="43"/>
        <end position="62"/>
    </location>
</feature>
<protein>
    <submittedName>
        <fullName evidence="2">Uncharacterized protein</fullName>
    </submittedName>
</protein>
<evidence type="ECO:0000256" key="1">
    <source>
        <dbReference type="SAM" id="MobiDB-lite"/>
    </source>
</evidence>
<reference evidence="2 3" key="1">
    <citation type="journal article" date="2018" name="Front. Microbiol.">
        <title>Genome Sequencing of Streptomyces atratus SCSIOZH16 and Activation Production of Nocardamine via Metabolic Engineering.</title>
        <authorList>
            <person name="Li Y."/>
            <person name="Zhang C."/>
            <person name="Liu C."/>
            <person name="Ju J."/>
            <person name="Ma J."/>
        </authorList>
    </citation>
    <scope>NUCLEOTIDE SEQUENCE [LARGE SCALE GENOMIC DNA]</scope>
    <source>
        <strain evidence="2 3">SCSIO_ZH16</strain>
    </source>
</reference>
<proteinExistence type="predicted"/>
<evidence type="ECO:0000313" key="3">
    <source>
        <dbReference type="Proteomes" id="UP000252698"/>
    </source>
</evidence>
<dbReference type="EMBL" id="CP027306">
    <property type="protein sequence ID" value="AXE82061.1"/>
    <property type="molecule type" value="Genomic_DNA"/>
</dbReference>
<dbReference type="RefSeq" id="WP_114248455.1">
    <property type="nucleotide sequence ID" value="NZ_CP027306.1"/>
</dbReference>
<evidence type="ECO:0000313" key="2">
    <source>
        <dbReference type="EMBL" id="AXE82061.1"/>
    </source>
</evidence>
<dbReference type="GeneID" id="95525424"/>
<gene>
    <name evidence="2" type="ORF">C5746_39995</name>
</gene>
<accession>A0A2Z5JNN9</accession>
<feature type="region of interest" description="Disordered" evidence="1">
    <location>
        <begin position="1"/>
        <end position="28"/>
    </location>
</feature>
<dbReference type="Proteomes" id="UP000252698">
    <property type="component" value="Chromosome"/>
</dbReference>
<name>A0A2Z5JNN9_STRAR</name>
<sequence length="62" mass="6534">MSAPTPAGTETEEGRGLQPPAFGQPSPALLERADRGYARFLAVQAPDASTGAHDQDDAARRR</sequence>
<dbReference type="AlphaFoldDB" id="A0A2Z5JNN9"/>
<feature type="compositionally biased region" description="Basic and acidic residues" evidence="1">
    <location>
        <begin position="53"/>
        <end position="62"/>
    </location>
</feature>